<reference evidence="2" key="1">
    <citation type="submission" date="2016-10" db="EMBL/GenBank/DDBJ databases">
        <authorList>
            <person name="Varghese N."/>
            <person name="Submissions S."/>
        </authorList>
    </citation>
    <scope>NUCLEOTIDE SEQUENCE [LARGE SCALE GENOMIC DNA]</scope>
    <source>
        <strain evidence="2">Nm44</strain>
    </source>
</reference>
<dbReference type="EMBL" id="FOUB01000009">
    <property type="protein sequence ID" value="SFL99594.1"/>
    <property type="molecule type" value="Genomic_DNA"/>
</dbReference>
<protein>
    <submittedName>
        <fullName evidence="1">Uncharacterized protein</fullName>
    </submittedName>
</protein>
<organism evidence="1 2">
    <name type="scientific">Nitrosomonas communis</name>
    <dbReference type="NCBI Taxonomy" id="44574"/>
    <lineage>
        <taxon>Bacteria</taxon>
        <taxon>Pseudomonadati</taxon>
        <taxon>Pseudomonadota</taxon>
        <taxon>Betaproteobacteria</taxon>
        <taxon>Nitrosomonadales</taxon>
        <taxon>Nitrosomonadaceae</taxon>
        <taxon>Nitrosomonas</taxon>
    </lineage>
</organism>
<dbReference type="Proteomes" id="UP000183287">
    <property type="component" value="Unassembled WGS sequence"/>
</dbReference>
<name>A0A1I4M8S8_9PROT</name>
<proteinExistence type="predicted"/>
<keyword evidence="2" id="KW-1185">Reference proteome</keyword>
<accession>A0A1I4M8S8</accession>
<dbReference type="AlphaFoldDB" id="A0A1I4M8S8"/>
<sequence>MNLIIISKNKLEHNIYENFNKNHPIDIIKFVICKITPMG</sequence>
<evidence type="ECO:0000313" key="1">
    <source>
        <dbReference type="EMBL" id="SFL99594.1"/>
    </source>
</evidence>
<evidence type="ECO:0000313" key="2">
    <source>
        <dbReference type="Proteomes" id="UP000183287"/>
    </source>
</evidence>
<gene>
    <name evidence="1" type="ORF">SAMN05421863_100912</name>
</gene>